<dbReference type="SUPFAM" id="SSF88946">
    <property type="entry name" value="Sigma2 domain of RNA polymerase sigma factors"/>
    <property type="match status" value="1"/>
</dbReference>
<keyword evidence="4" id="KW-0238">DNA-binding</keyword>
<proteinExistence type="inferred from homology"/>
<keyword evidence="2" id="KW-0805">Transcription regulation</keyword>
<protein>
    <submittedName>
        <fullName evidence="8">Sigma-70 family RNA polymerase sigma factor</fullName>
    </submittedName>
</protein>
<dbReference type="PANTHER" id="PTHR43133">
    <property type="entry name" value="RNA POLYMERASE ECF-TYPE SIGMA FACTO"/>
    <property type="match status" value="1"/>
</dbReference>
<dbReference type="NCBIfam" id="NF009188">
    <property type="entry name" value="PRK12536.1"/>
    <property type="match status" value="1"/>
</dbReference>
<accession>A0A4Y5Z5W2</accession>
<dbReference type="Gene3D" id="1.10.1740.10">
    <property type="match status" value="1"/>
</dbReference>
<organism evidence="8 9">
    <name type="scientific">Luteibacter pinisoli</name>
    <dbReference type="NCBI Taxonomy" id="2589080"/>
    <lineage>
        <taxon>Bacteria</taxon>
        <taxon>Pseudomonadati</taxon>
        <taxon>Pseudomonadota</taxon>
        <taxon>Gammaproteobacteria</taxon>
        <taxon>Lysobacterales</taxon>
        <taxon>Rhodanobacteraceae</taxon>
        <taxon>Luteibacter</taxon>
    </lineage>
</organism>
<name>A0A4Y5Z5W2_9GAMM</name>
<dbReference type="Proteomes" id="UP000316093">
    <property type="component" value="Chromosome"/>
</dbReference>
<sequence>MARAATNTEELRDCFLRGLAGDAAAYRHFLDELSGHLRGFLRARLARSPADVEDILQEALLALHNARHTYREDQSLTAWVYAITRYKLMDYYRSHARRESLHDPADGTDLFGVVDLEPDHARRDLGQLLSTLPDRHRLPIELVKIQGLSVTEAAAQTGLSESAVKVGIHRGLKALASRIRGYL</sequence>
<evidence type="ECO:0000256" key="4">
    <source>
        <dbReference type="ARBA" id="ARBA00023125"/>
    </source>
</evidence>
<keyword evidence="5" id="KW-0804">Transcription</keyword>
<dbReference type="InterPro" id="IPR013324">
    <property type="entry name" value="RNA_pol_sigma_r3/r4-like"/>
</dbReference>
<dbReference type="Pfam" id="PF04542">
    <property type="entry name" value="Sigma70_r2"/>
    <property type="match status" value="1"/>
</dbReference>
<evidence type="ECO:0000313" key="9">
    <source>
        <dbReference type="Proteomes" id="UP000316093"/>
    </source>
</evidence>
<dbReference type="GO" id="GO:0006352">
    <property type="term" value="P:DNA-templated transcription initiation"/>
    <property type="evidence" value="ECO:0007669"/>
    <property type="project" value="InterPro"/>
</dbReference>
<dbReference type="EMBL" id="CP041046">
    <property type="protein sequence ID" value="QDE39775.1"/>
    <property type="molecule type" value="Genomic_DNA"/>
</dbReference>
<dbReference type="Pfam" id="PF08281">
    <property type="entry name" value="Sigma70_r4_2"/>
    <property type="match status" value="1"/>
</dbReference>
<dbReference type="CDD" id="cd06171">
    <property type="entry name" value="Sigma70_r4"/>
    <property type="match status" value="1"/>
</dbReference>
<evidence type="ECO:0000256" key="2">
    <source>
        <dbReference type="ARBA" id="ARBA00023015"/>
    </source>
</evidence>
<dbReference type="AlphaFoldDB" id="A0A4Y5Z5W2"/>
<evidence type="ECO:0000259" key="7">
    <source>
        <dbReference type="Pfam" id="PF08281"/>
    </source>
</evidence>
<dbReference type="InterPro" id="IPR039425">
    <property type="entry name" value="RNA_pol_sigma-70-like"/>
</dbReference>
<evidence type="ECO:0000259" key="6">
    <source>
        <dbReference type="Pfam" id="PF04542"/>
    </source>
</evidence>
<evidence type="ECO:0000256" key="1">
    <source>
        <dbReference type="ARBA" id="ARBA00010641"/>
    </source>
</evidence>
<evidence type="ECO:0000256" key="3">
    <source>
        <dbReference type="ARBA" id="ARBA00023082"/>
    </source>
</evidence>
<dbReference type="Gene3D" id="1.10.10.10">
    <property type="entry name" value="Winged helix-like DNA-binding domain superfamily/Winged helix DNA-binding domain"/>
    <property type="match status" value="1"/>
</dbReference>
<dbReference type="KEGG" id="lpy:FIV34_11445"/>
<dbReference type="InterPro" id="IPR007627">
    <property type="entry name" value="RNA_pol_sigma70_r2"/>
</dbReference>
<dbReference type="GO" id="GO:0003677">
    <property type="term" value="F:DNA binding"/>
    <property type="evidence" value="ECO:0007669"/>
    <property type="project" value="UniProtKB-KW"/>
</dbReference>
<feature type="domain" description="RNA polymerase sigma factor 70 region 4 type 2" evidence="7">
    <location>
        <begin position="123"/>
        <end position="175"/>
    </location>
</feature>
<dbReference type="InterPro" id="IPR013325">
    <property type="entry name" value="RNA_pol_sigma_r2"/>
</dbReference>
<dbReference type="OrthoDB" id="8535698at2"/>
<dbReference type="InterPro" id="IPR036388">
    <property type="entry name" value="WH-like_DNA-bd_sf"/>
</dbReference>
<dbReference type="NCBIfam" id="TIGR02937">
    <property type="entry name" value="sigma70-ECF"/>
    <property type="match status" value="1"/>
</dbReference>
<evidence type="ECO:0000313" key="8">
    <source>
        <dbReference type="EMBL" id="QDE39775.1"/>
    </source>
</evidence>
<evidence type="ECO:0000256" key="5">
    <source>
        <dbReference type="ARBA" id="ARBA00023163"/>
    </source>
</evidence>
<dbReference type="NCBIfam" id="NF009191">
    <property type="entry name" value="PRK12539.1"/>
    <property type="match status" value="1"/>
</dbReference>
<reference evidence="8 9" key="1">
    <citation type="submission" date="2019-06" db="EMBL/GenBank/DDBJ databases">
        <title>A complete genome sequence for Luteibacter pinisoli MAH-14.</title>
        <authorList>
            <person name="Baltrus D.A."/>
        </authorList>
    </citation>
    <scope>NUCLEOTIDE SEQUENCE [LARGE SCALE GENOMIC DNA]</scope>
    <source>
        <strain evidence="8 9">MAH-14</strain>
    </source>
</reference>
<gene>
    <name evidence="8" type="ORF">FIV34_11445</name>
</gene>
<dbReference type="GO" id="GO:0016987">
    <property type="term" value="F:sigma factor activity"/>
    <property type="evidence" value="ECO:0007669"/>
    <property type="project" value="UniProtKB-KW"/>
</dbReference>
<dbReference type="SUPFAM" id="SSF88659">
    <property type="entry name" value="Sigma3 and sigma4 domains of RNA polymerase sigma factors"/>
    <property type="match status" value="1"/>
</dbReference>
<keyword evidence="9" id="KW-1185">Reference proteome</keyword>
<dbReference type="PANTHER" id="PTHR43133:SF58">
    <property type="entry name" value="ECF RNA POLYMERASE SIGMA FACTOR SIGD"/>
    <property type="match status" value="1"/>
</dbReference>
<comment type="similarity">
    <text evidence="1">Belongs to the sigma-70 factor family. ECF subfamily.</text>
</comment>
<keyword evidence="3" id="KW-0731">Sigma factor</keyword>
<dbReference type="InterPro" id="IPR014284">
    <property type="entry name" value="RNA_pol_sigma-70_dom"/>
</dbReference>
<feature type="domain" description="RNA polymerase sigma-70 region 2" evidence="6">
    <location>
        <begin position="35"/>
        <end position="98"/>
    </location>
</feature>
<dbReference type="RefSeq" id="WP_139982822.1">
    <property type="nucleotide sequence ID" value="NZ_CP041046.1"/>
</dbReference>
<dbReference type="InterPro" id="IPR013249">
    <property type="entry name" value="RNA_pol_sigma70_r4_t2"/>
</dbReference>